<dbReference type="PANTHER" id="PTHR37984:SF15">
    <property type="entry name" value="INTEGRASE CATALYTIC DOMAIN-CONTAINING PROTEIN"/>
    <property type="match status" value="1"/>
</dbReference>
<evidence type="ECO:0000313" key="2">
    <source>
        <dbReference type="EMBL" id="MBW0522535.1"/>
    </source>
</evidence>
<keyword evidence="3" id="KW-1185">Reference proteome</keyword>
<dbReference type="Proteomes" id="UP000765509">
    <property type="component" value="Unassembled WGS sequence"/>
</dbReference>
<dbReference type="InterPro" id="IPR041588">
    <property type="entry name" value="Integrase_H2C2"/>
</dbReference>
<accession>A0A9Q3I168</accession>
<name>A0A9Q3I168_9BASI</name>
<dbReference type="EMBL" id="AVOT02029627">
    <property type="protein sequence ID" value="MBW0522535.1"/>
    <property type="molecule type" value="Genomic_DNA"/>
</dbReference>
<evidence type="ECO:0000313" key="3">
    <source>
        <dbReference type="Proteomes" id="UP000765509"/>
    </source>
</evidence>
<gene>
    <name evidence="2" type="ORF">O181_062250</name>
</gene>
<dbReference type="InterPro" id="IPR050951">
    <property type="entry name" value="Retrovirus_Pol_polyprotein"/>
</dbReference>
<protein>
    <recommendedName>
        <fullName evidence="1">Integrase zinc-binding domain-containing protein</fullName>
    </recommendedName>
</protein>
<dbReference type="Gene3D" id="1.10.340.70">
    <property type="match status" value="1"/>
</dbReference>
<proteinExistence type="predicted"/>
<feature type="domain" description="Integrase zinc-binding" evidence="1">
    <location>
        <begin position="59"/>
        <end position="116"/>
    </location>
</feature>
<dbReference type="PANTHER" id="PTHR37984">
    <property type="entry name" value="PROTEIN CBG26694"/>
    <property type="match status" value="1"/>
</dbReference>
<reference evidence="2" key="1">
    <citation type="submission" date="2021-03" db="EMBL/GenBank/DDBJ databases">
        <title>Draft genome sequence of rust myrtle Austropuccinia psidii MF-1, a brazilian biotype.</title>
        <authorList>
            <person name="Quecine M.C."/>
            <person name="Pachon D.M.R."/>
            <person name="Bonatelli M.L."/>
            <person name="Correr F.H."/>
            <person name="Franceschini L.M."/>
            <person name="Leite T.F."/>
            <person name="Margarido G.R.A."/>
            <person name="Almeida C.A."/>
            <person name="Ferrarezi J.A."/>
            <person name="Labate C.A."/>
        </authorList>
    </citation>
    <scope>NUCLEOTIDE SEQUENCE</scope>
    <source>
        <strain evidence="2">MF-1</strain>
    </source>
</reference>
<dbReference type="AlphaFoldDB" id="A0A9Q3I168"/>
<evidence type="ECO:0000259" key="1">
    <source>
        <dbReference type="Pfam" id="PF17921"/>
    </source>
</evidence>
<sequence length="197" mass="23181">MDKTCHTFCKLLMKDCKDPSLSSKLDEILQNESDEGRFHFLDGILYHRNKRKLFMTLKDRALRNTILHECHDSVVFGHLSEDTTLEGVKTFPWCPNFRKYVEEYWQTCERCQKSNRATGKKFGMMIQIQETKSPWEIVCMYWVTALPPGVGKSFKACLLLVERYRRTPMFLPCRKDDTAMDAAIRIWNRVLSHTGLF</sequence>
<dbReference type="OrthoDB" id="3341476at2759"/>
<comment type="caution">
    <text evidence="2">The sequence shown here is derived from an EMBL/GenBank/DDBJ whole genome shotgun (WGS) entry which is preliminary data.</text>
</comment>
<dbReference type="Pfam" id="PF17921">
    <property type="entry name" value="Integrase_H2C2"/>
    <property type="match status" value="1"/>
</dbReference>
<organism evidence="2 3">
    <name type="scientific">Austropuccinia psidii MF-1</name>
    <dbReference type="NCBI Taxonomy" id="1389203"/>
    <lineage>
        <taxon>Eukaryota</taxon>
        <taxon>Fungi</taxon>
        <taxon>Dikarya</taxon>
        <taxon>Basidiomycota</taxon>
        <taxon>Pucciniomycotina</taxon>
        <taxon>Pucciniomycetes</taxon>
        <taxon>Pucciniales</taxon>
        <taxon>Sphaerophragmiaceae</taxon>
        <taxon>Austropuccinia</taxon>
    </lineage>
</organism>